<dbReference type="Gene3D" id="2.40.70.10">
    <property type="entry name" value="Acid Proteases"/>
    <property type="match status" value="1"/>
</dbReference>
<protein>
    <recommendedName>
        <fullName evidence="3">Peptidase A2 domain-containing protein</fullName>
    </recommendedName>
</protein>
<reference evidence="1" key="1">
    <citation type="journal article" date="2020" name="Stud. Mycol.">
        <title>101 Dothideomycetes genomes: a test case for predicting lifestyles and emergence of pathogens.</title>
        <authorList>
            <person name="Haridas S."/>
            <person name="Albert R."/>
            <person name="Binder M."/>
            <person name="Bloem J."/>
            <person name="Labutti K."/>
            <person name="Salamov A."/>
            <person name="Andreopoulos B."/>
            <person name="Baker S."/>
            <person name="Barry K."/>
            <person name="Bills G."/>
            <person name="Bluhm B."/>
            <person name="Cannon C."/>
            <person name="Castanera R."/>
            <person name="Culley D."/>
            <person name="Daum C."/>
            <person name="Ezra D."/>
            <person name="Gonzalez J."/>
            <person name="Henrissat B."/>
            <person name="Kuo A."/>
            <person name="Liang C."/>
            <person name="Lipzen A."/>
            <person name="Lutzoni F."/>
            <person name="Magnuson J."/>
            <person name="Mondo S."/>
            <person name="Nolan M."/>
            <person name="Ohm R."/>
            <person name="Pangilinan J."/>
            <person name="Park H.-J."/>
            <person name="Ramirez L."/>
            <person name="Alfaro M."/>
            <person name="Sun H."/>
            <person name="Tritt A."/>
            <person name="Yoshinaga Y."/>
            <person name="Zwiers L.-H."/>
            <person name="Turgeon B."/>
            <person name="Goodwin S."/>
            <person name="Spatafora J."/>
            <person name="Crous P."/>
            <person name="Grigoriev I."/>
        </authorList>
    </citation>
    <scope>NUCLEOTIDE SEQUENCE</scope>
    <source>
        <strain evidence="1">CBS 122368</strain>
    </source>
</reference>
<proteinExistence type="predicted"/>
<dbReference type="Proteomes" id="UP000800094">
    <property type="component" value="Unassembled WGS sequence"/>
</dbReference>
<dbReference type="OrthoDB" id="3795722at2759"/>
<evidence type="ECO:0000313" key="2">
    <source>
        <dbReference type="Proteomes" id="UP000800094"/>
    </source>
</evidence>
<keyword evidence="2" id="KW-1185">Reference proteome</keyword>
<name>A0A6A6I0Z9_9PLEO</name>
<dbReference type="EMBL" id="ML987203">
    <property type="protein sequence ID" value="KAF2244125.1"/>
    <property type="molecule type" value="Genomic_DNA"/>
</dbReference>
<gene>
    <name evidence="1" type="ORF">BU26DRAFT_94495</name>
</gene>
<evidence type="ECO:0008006" key="3">
    <source>
        <dbReference type="Google" id="ProtNLM"/>
    </source>
</evidence>
<dbReference type="GeneID" id="54589859"/>
<sequence length="132" mass="15411">MLDISQPNGLRKLIPARAKLDTGCDVNLISEDFLRREGVKDDEVKILEEERKLRSFENTRYAFNRVVTLSFYLDSKKKIEEFYVKRDDIFDIFEVILGNEFIAELLVGKKSWRAPEPDLALILSRAWKSKGK</sequence>
<dbReference type="RefSeq" id="XP_033679129.1">
    <property type="nucleotide sequence ID" value="XM_033836529.1"/>
</dbReference>
<dbReference type="CDD" id="cd00303">
    <property type="entry name" value="retropepsin_like"/>
    <property type="match status" value="1"/>
</dbReference>
<accession>A0A6A6I0Z9</accession>
<evidence type="ECO:0000313" key="1">
    <source>
        <dbReference type="EMBL" id="KAF2244125.1"/>
    </source>
</evidence>
<dbReference type="InterPro" id="IPR021109">
    <property type="entry name" value="Peptidase_aspartic_dom_sf"/>
</dbReference>
<organism evidence="1 2">
    <name type="scientific">Trematosphaeria pertusa</name>
    <dbReference type="NCBI Taxonomy" id="390896"/>
    <lineage>
        <taxon>Eukaryota</taxon>
        <taxon>Fungi</taxon>
        <taxon>Dikarya</taxon>
        <taxon>Ascomycota</taxon>
        <taxon>Pezizomycotina</taxon>
        <taxon>Dothideomycetes</taxon>
        <taxon>Pleosporomycetidae</taxon>
        <taxon>Pleosporales</taxon>
        <taxon>Massarineae</taxon>
        <taxon>Trematosphaeriaceae</taxon>
        <taxon>Trematosphaeria</taxon>
    </lineage>
</organism>
<dbReference type="AlphaFoldDB" id="A0A6A6I0Z9"/>